<name>A0A0P9PW60_9PSED</name>
<sequence length="51" mass="5725">MAARCSESDDRRLFAKPSISGSEAIMPRGSGGVKRFVVLFYAHYIFIGQDW</sequence>
<dbReference type="EMBL" id="RBQG01000078">
    <property type="protein sequence ID" value="RMP16495.1"/>
    <property type="molecule type" value="Genomic_DNA"/>
</dbReference>
<evidence type="ECO:0000313" key="3">
    <source>
        <dbReference type="Proteomes" id="UP000267908"/>
    </source>
</evidence>
<gene>
    <name evidence="2" type="ORF">ALQ08_103522</name>
    <name evidence="1" type="ORF">ALQ28_103344</name>
</gene>
<protein>
    <submittedName>
        <fullName evidence="2">Uncharacterized protein</fullName>
    </submittedName>
</protein>
<dbReference type="Proteomes" id="UP000267908">
    <property type="component" value="Unassembled WGS sequence"/>
</dbReference>
<dbReference type="AlphaFoldDB" id="A0A0P9PW60"/>
<accession>A0A0P9PW60</accession>
<dbReference type="Proteomes" id="UP000269044">
    <property type="component" value="Unassembled WGS sequence"/>
</dbReference>
<organism evidence="2 4">
    <name type="scientific">Pseudomonas syringae pv. delphinii</name>
    <dbReference type="NCBI Taxonomy" id="192088"/>
    <lineage>
        <taxon>Bacteria</taxon>
        <taxon>Pseudomonadati</taxon>
        <taxon>Pseudomonadota</taxon>
        <taxon>Gammaproteobacteria</taxon>
        <taxon>Pseudomonadales</taxon>
        <taxon>Pseudomonadaceae</taxon>
        <taxon>Pseudomonas</taxon>
    </lineage>
</organism>
<reference evidence="3 4" key="1">
    <citation type="submission" date="2018-08" db="EMBL/GenBank/DDBJ databases">
        <title>Recombination of ecologically and evolutionarily significant loci maintains genetic cohesion in the Pseudomonas syringae species complex.</title>
        <authorList>
            <person name="Dillon M."/>
            <person name="Thakur S."/>
            <person name="Almeida R.N.D."/>
            <person name="Weir B.S."/>
            <person name="Guttman D.S."/>
        </authorList>
    </citation>
    <scope>NUCLEOTIDE SEQUENCE [LARGE SCALE GENOMIC DNA]</scope>
    <source>
        <strain evidence="2 4">ICMP 13052</strain>
        <strain evidence="1 3">ICMP 4330</strain>
    </source>
</reference>
<dbReference type="EMBL" id="RBRA01000201">
    <property type="protein sequence ID" value="RMQ22253.1"/>
    <property type="molecule type" value="Genomic_DNA"/>
</dbReference>
<evidence type="ECO:0000313" key="1">
    <source>
        <dbReference type="EMBL" id="RMP16495.1"/>
    </source>
</evidence>
<comment type="caution">
    <text evidence="2">The sequence shown here is derived from an EMBL/GenBank/DDBJ whole genome shotgun (WGS) entry which is preliminary data.</text>
</comment>
<evidence type="ECO:0000313" key="2">
    <source>
        <dbReference type="EMBL" id="RMQ22253.1"/>
    </source>
</evidence>
<proteinExistence type="predicted"/>
<evidence type="ECO:0000313" key="4">
    <source>
        <dbReference type="Proteomes" id="UP000269044"/>
    </source>
</evidence>